<sequence length="127" mass="13837">MGVESDRELLELAAKAAGRPIHDWNGGWPVEYVEHWSGSPNEPPEQEVVYWNPLEDDGDALRLAVTLGLTVECDFHDSDTCAAYQTRGEIVADEQSGMLGEVIGSPEFAATRRAIVRAAAEIGRAMP</sequence>
<dbReference type="GeneID" id="84611159"/>
<organism evidence="1 2">
    <name type="scientific">Stutzerimonas nitrititolerans</name>
    <dbReference type="NCBI Taxonomy" id="2482751"/>
    <lineage>
        <taxon>Bacteria</taxon>
        <taxon>Pseudomonadati</taxon>
        <taxon>Pseudomonadota</taxon>
        <taxon>Gammaproteobacteria</taxon>
        <taxon>Pseudomonadales</taxon>
        <taxon>Pseudomonadaceae</taxon>
        <taxon>Stutzerimonas</taxon>
    </lineage>
</organism>
<evidence type="ECO:0000313" key="2">
    <source>
        <dbReference type="Proteomes" id="UP000269134"/>
    </source>
</evidence>
<dbReference type="Proteomes" id="UP000269134">
    <property type="component" value="Unassembled WGS sequence"/>
</dbReference>
<protein>
    <recommendedName>
        <fullName evidence="3">Phage ABA sandwich domain-containing protein</fullName>
    </recommendedName>
</protein>
<dbReference type="EMBL" id="RFFL01000019">
    <property type="protein sequence ID" value="RMH97301.1"/>
    <property type="molecule type" value="Genomic_DNA"/>
</dbReference>
<name>A0ABX9UWE6_9GAMM</name>
<accession>A0ABX9UWE6</accession>
<evidence type="ECO:0008006" key="3">
    <source>
        <dbReference type="Google" id="ProtNLM"/>
    </source>
</evidence>
<dbReference type="RefSeq" id="WP_122078994.1">
    <property type="nucleotide sequence ID" value="NZ_RFFL01000019.1"/>
</dbReference>
<keyword evidence="2" id="KW-1185">Reference proteome</keyword>
<comment type="caution">
    <text evidence="1">The sequence shown here is derived from an EMBL/GenBank/DDBJ whole genome shotgun (WGS) entry which is preliminary data.</text>
</comment>
<reference evidence="1 2" key="1">
    <citation type="submission" date="2018-10" db="EMBL/GenBank/DDBJ databases">
        <title>Pseudomonas sp. GL14 genome.</title>
        <authorList>
            <person name="Peng J."/>
            <person name="Liu Z.-P."/>
        </authorList>
    </citation>
    <scope>NUCLEOTIDE SEQUENCE [LARGE SCALE GENOMIC DNA]</scope>
    <source>
        <strain evidence="1 2">GL14</strain>
    </source>
</reference>
<evidence type="ECO:0000313" key="1">
    <source>
        <dbReference type="EMBL" id="RMH97301.1"/>
    </source>
</evidence>
<proteinExistence type="predicted"/>
<gene>
    <name evidence="1" type="ORF">EA795_19160</name>
</gene>